<evidence type="ECO:0000256" key="4">
    <source>
        <dbReference type="ARBA" id="ARBA00010662"/>
    </source>
</evidence>
<evidence type="ECO:0000256" key="3">
    <source>
        <dbReference type="ARBA" id="ARBA00004961"/>
    </source>
</evidence>
<dbReference type="SUPFAM" id="SSF100950">
    <property type="entry name" value="NagB/RpiA/CoA transferase-like"/>
    <property type="match status" value="1"/>
</dbReference>
<dbReference type="GO" id="GO:0006098">
    <property type="term" value="P:pentose-phosphate shunt"/>
    <property type="evidence" value="ECO:0007669"/>
    <property type="project" value="InterPro"/>
</dbReference>
<accession>A0A934KQX0</accession>
<organism evidence="9 10">
    <name type="scientific">Candidatus Amunia macphersoniae</name>
    <dbReference type="NCBI Taxonomy" id="3127014"/>
    <lineage>
        <taxon>Bacteria</taxon>
        <taxon>Bacillati</taxon>
        <taxon>Candidatus Dormiibacterota</taxon>
        <taxon>Candidatus Dormibacteria</taxon>
        <taxon>Candidatus Aeolococcales</taxon>
        <taxon>Candidatus Aeolococcaceae</taxon>
        <taxon>Candidatus Amunia</taxon>
    </lineage>
</organism>
<evidence type="ECO:0000313" key="9">
    <source>
        <dbReference type="EMBL" id="MBJ7609527.1"/>
    </source>
</evidence>
<keyword evidence="7 9" id="KW-0378">Hydrolase</keyword>
<sequence length="238" mass="24954">MTASALPGEVRVSTDPIAVAAEAARWISARAESAERFRIAAVGGTTPHFAYEALASSTYRLGIDWSRWHVFFGDERAVPPGHPDSNYRLVHDTLLAKVPIPAAQVHRMRADASDLDAAAADYSRLLGDEGGSPPRLDVVLLGLGSNGHTASLFPGTPALEVTDAWATRGLADYQPADRITLTFPAINAAAHVAFLVTGAGKAQALHGVIEGTVPAARVSPADGEVIWFLDSAAARSLG</sequence>
<comment type="similarity">
    <text evidence="4 7">Belongs to the glucosamine/galactosamine-6-phosphate isomerase family. 6-phosphogluconolactonase subfamily.</text>
</comment>
<proteinExistence type="inferred from homology"/>
<dbReference type="PANTHER" id="PTHR11054:SF0">
    <property type="entry name" value="6-PHOSPHOGLUCONOLACTONASE"/>
    <property type="match status" value="1"/>
</dbReference>
<dbReference type="AlphaFoldDB" id="A0A934KQX0"/>
<dbReference type="PANTHER" id="PTHR11054">
    <property type="entry name" value="6-PHOSPHOGLUCONOLACTONASE"/>
    <property type="match status" value="1"/>
</dbReference>
<dbReference type="Proteomes" id="UP000614410">
    <property type="component" value="Unassembled WGS sequence"/>
</dbReference>
<dbReference type="InterPro" id="IPR039104">
    <property type="entry name" value="6PGL"/>
</dbReference>
<gene>
    <name evidence="7 9" type="primary">pgl</name>
    <name evidence="9" type="ORF">JF887_08900</name>
</gene>
<dbReference type="EC" id="3.1.1.31" evidence="5 7"/>
<evidence type="ECO:0000259" key="8">
    <source>
        <dbReference type="Pfam" id="PF01182"/>
    </source>
</evidence>
<evidence type="ECO:0000256" key="7">
    <source>
        <dbReference type="RuleBase" id="RU365095"/>
    </source>
</evidence>
<dbReference type="InterPro" id="IPR037171">
    <property type="entry name" value="NagB/RpiA_transferase-like"/>
</dbReference>
<reference evidence="9 10" key="1">
    <citation type="submission" date="2020-10" db="EMBL/GenBank/DDBJ databases">
        <title>Ca. Dormibacterota MAGs.</title>
        <authorList>
            <person name="Montgomery K."/>
        </authorList>
    </citation>
    <scope>NUCLEOTIDE SEQUENCE [LARGE SCALE GENOMIC DNA]</scope>
    <source>
        <strain evidence="9">Mitchell_Peninsula_5</strain>
    </source>
</reference>
<comment type="function">
    <text evidence="2 7">Hydrolysis of 6-phosphogluconolactone to 6-phosphogluconate.</text>
</comment>
<dbReference type="EMBL" id="JAEKNN010000046">
    <property type="protein sequence ID" value="MBJ7609527.1"/>
    <property type="molecule type" value="Genomic_DNA"/>
</dbReference>
<evidence type="ECO:0000313" key="10">
    <source>
        <dbReference type="Proteomes" id="UP000614410"/>
    </source>
</evidence>
<dbReference type="GO" id="GO:0005975">
    <property type="term" value="P:carbohydrate metabolic process"/>
    <property type="evidence" value="ECO:0007669"/>
    <property type="project" value="UniProtKB-UniRule"/>
</dbReference>
<comment type="catalytic activity">
    <reaction evidence="1 7">
        <text>6-phospho-D-glucono-1,5-lactone + H2O = 6-phospho-D-gluconate + H(+)</text>
        <dbReference type="Rhea" id="RHEA:12556"/>
        <dbReference type="ChEBI" id="CHEBI:15377"/>
        <dbReference type="ChEBI" id="CHEBI:15378"/>
        <dbReference type="ChEBI" id="CHEBI:57955"/>
        <dbReference type="ChEBI" id="CHEBI:58759"/>
        <dbReference type="EC" id="3.1.1.31"/>
    </reaction>
</comment>
<evidence type="ECO:0000256" key="5">
    <source>
        <dbReference type="ARBA" id="ARBA00013198"/>
    </source>
</evidence>
<comment type="caution">
    <text evidence="9">The sequence shown here is derived from an EMBL/GenBank/DDBJ whole genome shotgun (WGS) entry which is preliminary data.</text>
</comment>
<protein>
    <recommendedName>
        <fullName evidence="6 7">6-phosphogluconolactonase</fullName>
        <shortName evidence="7">6PGL</shortName>
        <ecNumber evidence="5 7">3.1.1.31</ecNumber>
    </recommendedName>
</protein>
<dbReference type="CDD" id="cd01400">
    <property type="entry name" value="6PGL"/>
    <property type="match status" value="1"/>
</dbReference>
<evidence type="ECO:0000256" key="2">
    <source>
        <dbReference type="ARBA" id="ARBA00002681"/>
    </source>
</evidence>
<evidence type="ECO:0000256" key="6">
    <source>
        <dbReference type="ARBA" id="ARBA00020337"/>
    </source>
</evidence>
<evidence type="ECO:0000256" key="1">
    <source>
        <dbReference type="ARBA" id="ARBA00000832"/>
    </source>
</evidence>
<dbReference type="InterPro" id="IPR005900">
    <property type="entry name" value="6-phosphogluconolactonase_DevB"/>
</dbReference>
<dbReference type="Gene3D" id="3.40.50.1360">
    <property type="match status" value="1"/>
</dbReference>
<dbReference type="NCBIfam" id="TIGR01198">
    <property type="entry name" value="pgl"/>
    <property type="match status" value="1"/>
</dbReference>
<dbReference type="Pfam" id="PF01182">
    <property type="entry name" value="Glucosamine_iso"/>
    <property type="match status" value="1"/>
</dbReference>
<feature type="domain" description="Glucosamine/galactosamine-6-phosphate isomerase" evidence="8">
    <location>
        <begin position="18"/>
        <end position="227"/>
    </location>
</feature>
<name>A0A934KQX0_9BACT</name>
<comment type="pathway">
    <text evidence="3 7">Carbohydrate degradation; pentose phosphate pathway; D-ribulose 5-phosphate from D-glucose 6-phosphate (oxidative stage): step 2/3.</text>
</comment>
<dbReference type="InterPro" id="IPR006148">
    <property type="entry name" value="Glc/Gal-6P_isomerase"/>
</dbReference>
<dbReference type="GO" id="GO:0017057">
    <property type="term" value="F:6-phosphogluconolactonase activity"/>
    <property type="evidence" value="ECO:0007669"/>
    <property type="project" value="UniProtKB-UniRule"/>
</dbReference>